<name>A0ABR3MKS3_9TELE</name>
<feature type="region of interest" description="Disordered" evidence="2">
    <location>
        <begin position="1"/>
        <end position="32"/>
    </location>
</feature>
<dbReference type="Proteomes" id="UP001558613">
    <property type="component" value="Unassembled WGS sequence"/>
</dbReference>
<feature type="compositionally biased region" description="Basic residues" evidence="2">
    <location>
        <begin position="12"/>
        <end position="22"/>
    </location>
</feature>
<dbReference type="Gene3D" id="1.20.5.340">
    <property type="match status" value="1"/>
</dbReference>
<evidence type="ECO:0000313" key="4">
    <source>
        <dbReference type="Proteomes" id="UP001558613"/>
    </source>
</evidence>
<dbReference type="Gene3D" id="3.30.70.1820">
    <property type="entry name" value="L1 transposable element, RRM domain"/>
    <property type="match status" value="1"/>
</dbReference>
<evidence type="ECO:0000256" key="2">
    <source>
        <dbReference type="SAM" id="MobiDB-lite"/>
    </source>
</evidence>
<dbReference type="EMBL" id="JAYMGO010000012">
    <property type="protein sequence ID" value="KAL1264828.1"/>
    <property type="molecule type" value="Genomic_DNA"/>
</dbReference>
<organism evidence="3 4">
    <name type="scientific">Cirrhinus molitorella</name>
    <name type="common">mud carp</name>
    <dbReference type="NCBI Taxonomy" id="172907"/>
    <lineage>
        <taxon>Eukaryota</taxon>
        <taxon>Metazoa</taxon>
        <taxon>Chordata</taxon>
        <taxon>Craniata</taxon>
        <taxon>Vertebrata</taxon>
        <taxon>Euteleostomi</taxon>
        <taxon>Actinopterygii</taxon>
        <taxon>Neopterygii</taxon>
        <taxon>Teleostei</taxon>
        <taxon>Ostariophysi</taxon>
        <taxon>Cypriniformes</taxon>
        <taxon>Cyprinidae</taxon>
        <taxon>Labeoninae</taxon>
        <taxon>Labeonini</taxon>
        <taxon>Cirrhinus</taxon>
    </lineage>
</organism>
<accession>A0ABR3MKS3</accession>
<keyword evidence="1" id="KW-0175">Coiled coil</keyword>
<sequence>MSLEDYFAKPASSKHRKAKKSTKTGPVEAEQANMEAFTSADETEPNLLMAMEKMAEKIMSAMDNKISTVLEAIHEQTVQLQTMSQRIGDAEERIAAVETLASSVDVKTTALEKQVRDLEDHIDDLENRGRRCNVRIVGLPEGDEGSDPVNFFEKWIPDHLQITTKAGRIKLDRAHRSLAPKPGLNQRPRSVILKFHNFTDKQRVMEAARRVGGDKSPRVLFFNDFSAALVKKRKAFDQVKARLKVKKVDYALLYPAILRVTVDGKQKKLSSPEEASAFVDALE</sequence>
<reference evidence="3 4" key="1">
    <citation type="submission" date="2023-09" db="EMBL/GenBank/DDBJ databases">
        <authorList>
            <person name="Wang M."/>
        </authorList>
    </citation>
    <scope>NUCLEOTIDE SEQUENCE [LARGE SCALE GENOMIC DNA]</scope>
    <source>
        <strain evidence="3">GT-2023</strain>
        <tissue evidence="3">Liver</tissue>
    </source>
</reference>
<evidence type="ECO:0008006" key="5">
    <source>
        <dbReference type="Google" id="ProtNLM"/>
    </source>
</evidence>
<evidence type="ECO:0000313" key="3">
    <source>
        <dbReference type="EMBL" id="KAL1264828.1"/>
    </source>
</evidence>
<gene>
    <name evidence="3" type="ORF">QQF64_005183</name>
</gene>
<evidence type="ECO:0000256" key="1">
    <source>
        <dbReference type="SAM" id="Coils"/>
    </source>
</evidence>
<feature type="coiled-coil region" evidence="1">
    <location>
        <begin position="80"/>
        <end position="135"/>
    </location>
</feature>
<dbReference type="Gene3D" id="3.30.250.20">
    <property type="entry name" value="L1 transposable element, C-terminal domain"/>
    <property type="match status" value="1"/>
</dbReference>
<comment type="caution">
    <text evidence="3">The sequence shown here is derived from an EMBL/GenBank/DDBJ whole genome shotgun (WGS) entry which is preliminary data.</text>
</comment>
<dbReference type="PANTHER" id="PTHR11505">
    <property type="entry name" value="L1 TRANSPOSABLE ELEMENT-RELATED"/>
    <property type="match status" value="1"/>
</dbReference>
<proteinExistence type="predicted"/>
<dbReference type="InterPro" id="IPR042566">
    <property type="entry name" value="L1_C"/>
</dbReference>
<protein>
    <recommendedName>
        <fullName evidence="5">L1 transposable element RRM domain-containing protein</fullName>
    </recommendedName>
</protein>
<dbReference type="InterPro" id="IPR004244">
    <property type="entry name" value="Transposase_22"/>
</dbReference>
<keyword evidence="4" id="KW-1185">Reference proteome</keyword>